<organism evidence="1 2">
    <name type="scientific">Entamoeba histolytica</name>
    <dbReference type="NCBI Taxonomy" id="5759"/>
    <lineage>
        <taxon>Eukaryota</taxon>
        <taxon>Amoebozoa</taxon>
        <taxon>Evosea</taxon>
        <taxon>Archamoebae</taxon>
        <taxon>Mastigamoebida</taxon>
        <taxon>Entamoebidae</taxon>
        <taxon>Entamoeba</taxon>
    </lineage>
</organism>
<comment type="caution">
    <text evidence="1">The sequence shown here is derived from an EMBL/GenBank/DDBJ whole genome shotgun (WGS) entry which is preliminary data.</text>
</comment>
<gene>
    <name evidence="1" type="ORF">CL6EHI_023630</name>
</gene>
<dbReference type="Proteomes" id="UP000078387">
    <property type="component" value="Unassembled WGS sequence"/>
</dbReference>
<dbReference type="VEuPathDB" id="AmoebaDB:EHI8A_042470"/>
<accession>A0A5K1UNG9</accession>
<evidence type="ECO:0000313" key="1">
    <source>
        <dbReference type="EMBL" id="GAT97496.1"/>
    </source>
</evidence>
<evidence type="ECO:0000313" key="2">
    <source>
        <dbReference type="Proteomes" id="UP000078387"/>
    </source>
</evidence>
<reference evidence="1 2" key="1">
    <citation type="submission" date="2016-05" db="EMBL/GenBank/DDBJ databases">
        <title>First whole genome sequencing of Entamoeba histolytica HM1:IMSS-clone-6.</title>
        <authorList>
            <person name="Mukherjee Avik.K."/>
            <person name="Izumyama S."/>
            <person name="Nakada-Tsukui K."/>
            <person name="Nozaki T."/>
        </authorList>
    </citation>
    <scope>NUCLEOTIDE SEQUENCE [LARGE SCALE GENOMIC DNA]</scope>
    <source>
        <strain evidence="1 2">HM1:IMSS clone 6</strain>
    </source>
</reference>
<proteinExistence type="predicted"/>
<dbReference type="EMBL" id="BDEQ01000001">
    <property type="protein sequence ID" value="GAT97496.1"/>
    <property type="molecule type" value="Genomic_DNA"/>
</dbReference>
<dbReference type="OMA" id="VECISIT"/>
<dbReference type="VEuPathDB" id="AmoebaDB:KM1_086840"/>
<dbReference type="VEuPathDB" id="AmoebaDB:EHI5A_076310"/>
<dbReference type="VEuPathDB" id="AmoebaDB:EHI_023630"/>
<protein>
    <submittedName>
        <fullName evidence="1">Uncharacterized protein</fullName>
    </submittedName>
</protein>
<dbReference type="VEuPathDB" id="AmoebaDB:EHI7A_043890"/>
<sequence>MERKGNFMVAPYVAIFRALYEEVKEKRKTEDLSLKLIKEATRIKSYNDEEFKEDITKKEEEYYGMVLEIMELNNVKVNLLVLELIEQFIKDELIRDIWFSSIIKSICKIQMKEEIRSKILSIFNTIFESNKYIHSFYNGSLMDVYVLLFELANKNNGIGINEIIFKTIIKLFKIANDDCLNQKEENEKNNNLINDLSILLNELCNLIIGDKPTIIKNNKIQIPTNIICTIVLSNHQLFEKVKFKECLTSVIIELCIKLLDINEFDQSLYSLITGLFTQYEIPTFMTLFSKVIQCISTTKSKEIQFALLQCILNEFLCSFEKHDTRQILPPANEFSEFAIKKYQEYINQQIVIPFSSFKLVSEFITKTPQTELIEESNCCIITKIIISIVTFLLADKESLLISDNQFKNIFNVVEEQLRYFIELPIPIPLFKEYLIFVFNVVSLLLSNNLHEEAIRIINMIINTSGLIPYQQNISQEFNEKQLTCVNWLKDCIKEFSNFFQTKEFLIILPFLSSLNTITNICPLIQTNDEIINIPNYYLNESDLMSDELYCIYIKTLVELCQTIIENYYQESFKIDKYYFDQLFNSIKLHPKRFLLIKEYIKSLFINTALHSEELINSYFFDLTNFILSQRSSNVFQKDYILFLFDVSIPIIKSTNVKAKRSLIDSYTTFIENIIITLNDSVDQLFKELSFCSNYDIVSQSFNVLKEICKPNILRQFSFEQMNYVLETLKSFLNQNNDLNIALSTIELQWSLLELISQTPELNFKQEIKESLMMVLFNELLNEIDDERYDIWFSAAQTLLRAIKDQGVCLKEEGWKKLITEVFYSAFQKLKVIVYPRTLNTTDIPLRDDIKKSHIISRVLTEIRRWNDSIIADLSCVMRSLKIIFEKFSDEETKKQVFRYILGFTDFAFFQPTIFGIEVGIKYVFKLLPIVYDSSIFKEVDESLADDTLDVIEMINEFLIFNDGVFSGVAILYLNMLCDSYSICGIKLKYRIIEMIKKFICLFPNDFFVSENSGTLIQERYIKALNSFIIDKDFENIKDKFETTVLWCLDTILEIEKINERAKMSKWWGINELIKILMNFTLDEPIIQRIIQSHETILSFFIEPNNQLQRSESQEKVFLNKSLHYKLEVHQLFFDILSQKLKTIDSINEINVKIIEITNIIKYKEVNEQLLIENDTQIFTPLVNILQIIKTKPIEKSQIDVFNYFIDYGIKSSLQFKTYGQTLSQECHSILINCYLTFNDISKKSKCADVYVTHMNLITNNYLLNVEGYREQWCVLELLYSIKQIFPQIISNKPLLGNGLTIQWIYSLLIKLISSPHQPIRELIQPQLTSIGDLYFH</sequence>
<name>A0A5K1UNG9_ENTHI</name>